<protein>
    <recommendedName>
        <fullName evidence="3">Reverse transcriptase</fullName>
    </recommendedName>
</protein>
<organism evidence="1 2">
    <name type="scientific">Carnegiea gigantea</name>
    <dbReference type="NCBI Taxonomy" id="171969"/>
    <lineage>
        <taxon>Eukaryota</taxon>
        <taxon>Viridiplantae</taxon>
        <taxon>Streptophyta</taxon>
        <taxon>Embryophyta</taxon>
        <taxon>Tracheophyta</taxon>
        <taxon>Spermatophyta</taxon>
        <taxon>Magnoliopsida</taxon>
        <taxon>eudicotyledons</taxon>
        <taxon>Gunneridae</taxon>
        <taxon>Pentapetalae</taxon>
        <taxon>Caryophyllales</taxon>
        <taxon>Cactineae</taxon>
        <taxon>Cactaceae</taxon>
        <taxon>Cactoideae</taxon>
        <taxon>Echinocereeae</taxon>
        <taxon>Carnegiea</taxon>
    </lineage>
</organism>
<evidence type="ECO:0000313" key="1">
    <source>
        <dbReference type="EMBL" id="KAJ8435778.1"/>
    </source>
</evidence>
<sequence length="227" mass="25126">MDAFKEFVAASRMQINVNKSHILSSGNQLDLKLQLTHIIGLSKGKLPFKYLEAPIPAGRLSYSDCQLLVEKITAKTKMSGNRNLLRVTLITLIDSVLMGVYGFRHVILSLRGGKKDCLFHSGAVSNSDVFPICIISTSGPFSRWKPFLEACLQVAVRGGYSLELLLLLEALLLLFDPLLSLCCCAVINVGKRFQVLCHVRFVAIVKSCRCGRFQVLCLADLLQPLEQ</sequence>
<dbReference type="PANTHER" id="PTHR33116">
    <property type="entry name" value="REVERSE TRANSCRIPTASE ZINC-BINDING DOMAIN-CONTAINING PROTEIN-RELATED-RELATED"/>
    <property type="match status" value="1"/>
</dbReference>
<keyword evidence="2" id="KW-1185">Reference proteome</keyword>
<dbReference type="AlphaFoldDB" id="A0A9Q1QB69"/>
<comment type="caution">
    <text evidence="1">The sequence shown here is derived from an EMBL/GenBank/DDBJ whole genome shotgun (WGS) entry which is preliminary data.</text>
</comment>
<dbReference type="Proteomes" id="UP001153076">
    <property type="component" value="Unassembled WGS sequence"/>
</dbReference>
<evidence type="ECO:0000313" key="2">
    <source>
        <dbReference type="Proteomes" id="UP001153076"/>
    </source>
</evidence>
<dbReference type="EMBL" id="JAKOGI010000388">
    <property type="protein sequence ID" value="KAJ8435778.1"/>
    <property type="molecule type" value="Genomic_DNA"/>
</dbReference>
<reference evidence="1" key="1">
    <citation type="submission" date="2022-04" db="EMBL/GenBank/DDBJ databases">
        <title>Carnegiea gigantea Genome sequencing and assembly v2.</title>
        <authorList>
            <person name="Copetti D."/>
            <person name="Sanderson M.J."/>
            <person name="Burquez A."/>
            <person name="Wojciechowski M.F."/>
        </authorList>
    </citation>
    <scope>NUCLEOTIDE SEQUENCE</scope>
    <source>
        <strain evidence="1">SGP5-SGP5p</strain>
        <tissue evidence="1">Aerial part</tissue>
    </source>
</reference>
<dbReference type="OrthoDB" id="10581098at2759"/>
<proteinExistence type="predicted"/>
<name>A0A9Q1QB69_9CARY</name>
<evidence type="ECO:0008006" key="3">
    <source>
        <dbReference type="Google" id="ProtNLM"/>
    </source>
</evidence>
<gene>
    <name evidence="1" type="ORF">Cgig2_019197</name>
</gene>
<accession>A0A9Q1QB69</accession>
<dbReference type="PANTHER" id="PTHR33116:SF84">
    <property type="entry name" value="RNA-DIRECTED DNA POLYMERASE"/>
    <property type="match status" value="1"/>
</dbReference>